<evidence type="ECO:0000256" key="1">
    <source>
        <dbReference type="SAM" id="MobiDB-lite"/>
    </source>
</evidence>
<gene>
    <name evidence="3" type="ORF">BCR44DRAFT_79801</name>
</gene>
<keyword evidence="2" id="KW-0812">Transmembrane</keyword>
<dbReference type="AlphaFoldDB" id="A0A1Y2HEJ9"/>
<proteinExistence type="predicted"/>
<evidence type="ECO:0000256" key="2">
    <source>
        <dbReference type="SAM" id="Phobius"/>
    </source>
</evidence>
<sequence>RPEWFSSPDSGLFARFAFCSSLLLPIVPILLRHVILLPCTRARPLPGPGPCSVAVCFGVCFRISSTFPTRTFPFSLVVCRAQPTAHAAAATVAIPVARTASAFPFSLVNACRGFHNHRRFLVFRSSLVHLLGNPRARHARCLFAISSRIPHALGRQCSPGQRRQCVHIGSQQLDIQLCGIRLDELGRQRHVCRRRDCPRHCPAGVGGRAAGPVCCPVEAHPAPQAICQCAHVYAARAQCGRRQWIQWHWRVCRWQLARSQTVCSQWCVGVVHVATSVGPSRIVVHGRDHGVCADCRAENGRSPTANARVPRLPTTRPNGIPAATARLCGRFAAPLATHHVRHGRGAISRLFRAASAAAANGLGRCTHCAHIWPVCPAPRAHWPARSRVYWAHDPRRACRDSRRRGRRLAAVAAAHAARAAADAAKRHVSSRPDGQAKQFGGSGRGPAAAGRACTARVPWISGTVSR</sequence>
<protein>
    <submittedName>
        <fullName evidence="3">Uncharacterized protein</fullName>
    </submittedName>
</protein>
<feature type="transmembrane region" description="Helical" evidence="2">
    <location>
        <begin position="12"/>
        <end position="31"/>
    </location>
</feature>
<keyword evidence="2" id="KW-1133">Transmembrane helix</keyword>
<dbReference type="EMBL" id="MCFL01000040">
    <property type="protein sequence ID" value="ORZ32979.1"/>
    <property type="molecule type" value="Genomic_DNA"/>
</dbReference>
<feature type="region of interest" description="Disordered" evidence="1">
    <location>
        <begin position="422"/>
        <end position="450"/>
    </location>
</feature>
<evidence type="ECO:0000313" key="3">
    <source>
        <dbReference type="EMBL" id="ORZ32979.1"/>
    </source>
</evidence>
<name>A0A1Y2HEJ9_9FUNG</name>
<keyword evidence="4" id="KW-1185">Reference proteome</keyword>
<organism evidence="3 4">
    <name type="scientific">Catenaria anguillulae PL171</name>
    <dbReference type="NCBI Taxonomy" id="765915"/>
    <lineage>
        <taxon>Eukaryota</taxon>
        <taxon>Fungi</taxon>
        <taxon>Fungi incertae sedis</taxon>
        <taxon>Blastocladiomycota</taxon>
        <taxon>Blastocladiomycetes</taxon>
        <taxon>Blastocladiales</taxon>
        <taxon>Catenariaceae</taxon>
        <taxon>Catenaria</taxon>
    </lineage>
</organism>
<accession>A0A1Y2HEJ9</accession>
<comment type="caution">
    <text evidence="3">The sequence shown here is derived from an EMBL/GenBank/DDBJ whole genome shotgun (WGS) entry which is preliminary data.</text>
</comment>
<keyword evidence="2" id="KW-0472">Membrane</keyword>
<reference evidence="3 4" key="1">
    <citation type="submission" date="2016-07" db="EMBL/GenBank/DDBJ databases">
        <title>Pervasive Adenine N6-methylation of Active Genes in Fungi.</title>
        <authorList>
            <consortium name="DOE Joint Genome Institute"/>
            <person name="Mondo S.J."/>
            <person name="Dannebaum R.O."/>
            <person name="Kuo R.C."/>
            <person name="Labutti K."/>
            <person name="Haridas S."/>
            <person name="Kuo A."/>
            <person name="Salamov A."/>
            <person name="Ahrendt S.R."/>
            <person name="Lipzen A."/>
            <person name="Sullivan W."/>
            <person name="Andreopoulos W.B."/>
            <person name="Clum A."/>
            <person name="Lindquist E."/>
            <person name="Daum C."/>
            <person name="Ramamoorthy G.K."/>
            <person name="Gryganskyi A."/>
            <person name="Culley D."/>
            <person name="Magnuson J.K."/>
            <person name="James T.Y."/>
            <person name="O'Malley M.A."/>
            <person name="Stajich J.E."/>
            <person name="Spatafora J.W."/>
            <person name="Visel A."/>
            <person name="Grigoriev I.V."/>
        </authorList>
    </citation>
    <scope>NUCLEOTIDE SEQUENCE [LARGE SCALE GENOMIC DNA]</scope>
    <source>
        <strain evidence="3 4">PL171</strain>
    </source>
</reference>
<evidence type="ECO:0000313" key="4">
    <source>
        <dbReference type="Proteomes" id="UP000193411"/>
    </source>
</evidence>
<dbReference type="Proteomes" id="UP000193411">
    <property type="component" value="Unassembled WGS sequence"/>
</dbReference>
<feature type="non-terminal residue" evidence="3">
    <location>
        <position position="1"/>
    </location>
</feature>